<reference evidence="1" key="1">
    <citation type="submission" date="2014-09" db="EMBL/GenBank/DDBJ databases">
        <authorList>
            <person name="Magalhaes I.L.F."/>
            <person name="Oliveira U."/>
            <person name="Santos F.R."/>
            <person name="Vidigal T.H.D.A."/>
            <person name="Brescovit A.D."/>
            <person name="Santos A.J."/>
        </authorList>
    </citation>
    <scope>NUCLEOTIDE SEQUENCE</scope>
    <source>
        <tissue evidence="1">Shoot tissue taken approximately 20 cm above the soil surface</tissue>
    </source>
</reference>
<evidence type="ECO:0000313" key="1">
    <source>
        <dbReference type="EMBL" id="JAE13813.1"/>
    </source>
</evidence>
<proteinExistence type="predicted"/>
<reference evidence="1" key="2">
    <citation type="journal article" date="2015" name="Data Brief">
        <title>Shoot transcriptome of the giant reed, Arundo donax.</title>
        <authorList>
            <person name="Barrero R.A."/>
            <person name="Guerrero F.D."/>
            <person name="Moolhuijzen P."/>
            <person name="Goolsby J.A."/>
            <person name="Tidwell J."/>
            <person name="Bellgard S.E."/>
            <person name="Bellgard M.I."/>
        </authorList>
    </citation>
    <scope>NUCLEOTIDE SEQUENCE</scope>
    <source>
        <tissue evidence="1">Shoot tissue taken approximately 20 cm above the soil surface</tissue>
    </source>
</reference>
<protein>
    <submittedName>
        <fullName evidence="1">Uncharacterized protein</fullName>
    </submittedName>
</protein>
<accession>A0A0A9FZK0</accession>
<dbReference type="EMBL" id="GBRH01184083">
    <property type="protein sequence ID" value="JAE13813.1"/>
    <property type="molecule type" value="Transcribed_RNA"/>
</dbReference>
<organism evidence="1">
    <name type="scientific">Arundo donax</name>
    <name type="common">Giant reed</name>
    <name type="synonym">Donax arundinaceus</name>
    <dbReference type="NCBI Taxonomy" id="35708"/>
    <lineage>
        <taxon>Eukaryota</taxon>
        <taxon>Viridiplantae</taxon>
        <taxon>Streptophyta</taxon>
        <taxon>Embryophyta</taxon>
        <taxon>Tracheophyta</taxon>
        <taxon>Spermatophyta</taxon>
        <taxon>Magnoliopsida</taxon>
        <taxon>Liliopsida</taxon>
        <taxon>Poales</taxon>
        <taxon>Poaceae</taxon>
        <taxon>PACMAD clade</taxon>
        <taxon>Arundinoideae</taxon>
        <taxon>Arundineae</taxon>
        <taxon>Arundo</taxon>
    </lineage>
</organism>
<name>A0A0A9FZK0_ARUDO</name>
<sequence length="40" mass="4440">MGCFQQLPAENTTSECGFPLRKFEICSVAFRCGLSLVDQL</sequence>
<dbReference type="AlphaFoldDB" id="A0A0A9FZK0"/>